<accession>A0A0E0BQ99</accession>
<organism evidence="2">
    <name type="scientific">Oryza glumipatula</name>
    <dbReference type="NCBI Taxonomy" id="40148"/>
    <lineage>
        <taxon>Eukaryota</taxon>
        <taxon>Viridiplantae</taxon>
        <taxon>Streptophyta</taxon>
        <taxon>Embryophyta</taxon>
        <taxon>Tracheophyta</taxon>
        <taxon>Spermatophyta</taxon>
        <taxon>Magnoliopsida</taxon>
        <taxon>Liliopsida</taxon>
        <taxon>Poales</taxon>
        <taxon>Poaceae</taxon>
        <taxon>BOP clade</taxon>
        <taxon>Oryzoideae</taxon>
        <taxon>Oryzeae</taxon>
        <taxon>Oryzinae</taxon>
        <taxon>Oryza</taxon>
    </lineage>
</organism>
<evidence type="ECO:0000313" key="3">
    <source>
        <dbReference type="Proteomes" id="UP000026961"/>
    </source>
</evidence>
<proteinExistence type="predicted"/>
<keyword evidence="3" id="KW-1185">Reference proteome</keyword>
<dbReference type="EnsemblPlants" id="OGLUM12G06880.1">
    <property type="protein sequence ID" value="OGLUM12G06880.1"/>
    <property type="gene ID" value="OGLUM12G06880"/>
</dbReference>
<sequence>MVYHSFRAEESGEIYLRSSELDTGKIPASKPVPFRHNTNSNSVPNPGSKTGKSDDYRCEMGTLLSLYLQQECDKHRKEQEEGDSPILLQMTVSVSDIKGADKWSTKADLAGCVC</sequence>
<dbReference type="AlphaFoldDB" id="A0A0E0BQ99"/>
<name>A0A0E0BQ99_9ORYZ</name>
<reference evidence="2" key="2">
    <citation type="submission" date="2018-05" db="EMBL/GenBank/DDBJ databases">
        <title>OgluRS3 (Oryza glumaepatula Reference Sequence Version 3).</title>
        <authorList>
            <person name="Zhang J."/>
            <person name="Kudrna D."/>
            <person name="Lee S."/>
            <person name="Talag J."/>
            <person name="Welchert J."/>
            <person name="Wing R.A."/>
        </authorList>
    </citation>
    <scope>NUCLEOTIDE SEQUENCE [LARGE SCALE GENOMIC DNA]</scope>
</reference>
<dbReference type="HOGENOM" id="CLU_2296017_0_0_1"/>
<evidence type="ECO:0000256" key="1">
    <source>
        <dbReference type="SAM" id="MobiDB-lite"/>
    </source>
</evidence>
<evidence type="ECO:0000313" key="2">
    <source>
        <dbReference type="EnsemblPlants" id="OGLUM12G06880.1"/>
    </source>
</evidence>
<dbReference type="Gramene" id="OGLUM12G06880.1">
    <property type="protein sequence ID" value="OGLUM12G06880.1"/>
    <property type="gene ID" value="OGLUM12G06880"/>
</dbReference>
<reference evidence="2" key="1">
    <citation type="submission" date="2015-04" db="UniProtKB">
        <authorList>
            <consortium name="EnsemblPlants"/>
        </authorList>
    </citation>
    <scope>IDENTIFICATION</scope>
</reference>
<dbReference type="Proteomes" id="UP000026961">
    <property type="component" value="Chromosome 12"/>
</dbReference>
<feature type="region of interest" description="Disordered" evidence="1">
    <location>
        <begin position="20"/>
        <end position="55"/>
    </location>
</feature>
<protein>
    <submittedName>
        <fullName evidence="2">Uncharacterized protein</fullName>
    </submittedName>
</protein>
<feature type="compositionally biased region" description="Polar residues" evidence="1">
    <location>
        <begin position="36"/>
        <end position="50"/>
    </location>
</feature>